<dbReference type="RefSeq" id="WP_152240716.1">
    <property type="nucleotide sequence ID" value="NZ_WFKI01000005.1"/>
</dbReference>
<dbReference type="Gene3D" id="6.10.340.10">
    <property type="match status" value="1"/>
</dbReference>
<evidence type="ECO:0000256" key="1">
    <source>
        <dbReference type="ARBA" id="ARBA00000085"/>
    </source>
</evidence>
<keyword evidence="4" id="KW-0597">Phosphoprotein</keyword>
<evidence type="ECO:0000313" key="12">
    <source>
        <dbReference type="Proteomes" id="UP000472839"/>
    </source>
</evidence>
<dbReference type="Gene3D" id="3.30.565.10">
    <property type="entry name" value="Histidine kinase-like ATPase, C-terminal domain"/>
    <property type="match status" value="1"/>
</dbReference>
<organism evidence="11 12">
    <name type="scientific">Poseidonibacter ostreae</name>
    <dbReference type="NCBI Taxonomy" id="2654171"/>
    <lineage>
        <taxon>Bacteria</taxon>
        <taxon>Pseudomonadati</taxon>
        <taxon>Campylobacterota</taxon>
        <taxon>Epsilonproteobacteria</taxon>
        <taxon>Campylobacterales</taxon>
        <taxon>Arcobacteraceae</taxon>
        <taxon>Poseidonibacter</taxon>
    </lineage>
</organism>
<dbReference type="GO" id="GO:0000155">
    <property type="term" value="F:phosphorelay sensor kinase activity"/>
    <property type="evidence" value="ECO:0007669"/>
    <property type="project" value="InterPro"/>
</dbReference>
<proteinExistence type="predicted"/>
<gene>
    <name evidence="11" type="ORF">GBG19_02335</name>
</gene>
<dbReference type="SUPFAM" id="SSF47384">
    <property type="entry name" value="Homodimeric domain of signal transducing histidine kinase"/>
    <property type="match status" value="1"/>
</dbReference>
<evidence type="ECO:0000256" key="3">
    <source>
        <dbReference type="ARBA" id="ARBA00012438"/>
    </source>
</evidence>
<dbReference type="InterPro" id="IPR036890">
    <property type="entry name" value="HATPase_C_sf"/>
</dbReference>
<evidence type="ECO:0000256" key="2">
    <source>
        <dbReference type="ARBA" id="ARBA00004370"/>
    </source>
</evidence>
<dbReference type="SMART" id="SM00387">
    <property type="entry name" value="HATPase_c"/>
    <property type="match status" value="1"/>
</dbReference>
<dbReference type="InterPro" id="IPR050736">
    <property type="entry name" value="Sensor_HK_Regulatory"/>
</dbReference>
<dbReference type="FunFam" id="3.30.565.10:FF:000010">
    <property type="entry name" value="Sensor histidine kinase RcsC"/>
    <property type="match status" value="1"/>
</dbReference>
<evidence type="ECO:0000256" key="7">
    <source>
        <dbReference type="ARBA" id="ARBA00023012"/>
    </source>
</evidence>
<dbReference type="SMART" id="SM00388">
    <property type="entry name" value="HisKA"/>
    <property type="match status" value="1"/>
</dbReference>
<feature type="transmembrane region" description="Helical" evidence="8">
    <location>
        <begin position="141"/>
        <end position="160"/>
    </location>
</feature>
<dbReference type="PRINTS" id="PR00344">
    <property type="entry name" value="BCTRLSENSOR"/>
</dbReference>
<evidence type="ECO:0000259" key="10">
    <source>
        <dbReference type="PROSITE" id="PS50885"/>
    </source>
</evidence>
<dbReference type="Pfam" id="PF02518">
    <property type="entry name" value="HATPase_c"/>
    <property type="match status" value="1"/>
</dbReference>
<dbReference type="CDD" id="cd16922">
    <property type="entry name" value="HATPase_EvgS-ArcB-TorS-like"/>
    <property type="match status" value="1"/>
</dbReference>
<accession>A0A6L4WVN0</accession>
<dbReference type="EMBL" id="WFKK01000003">
    <property type="protein sequence ID" value="KAB7890874.1"/>
    <property type="molecule type" value="Genomic_DNA"/>
</dbReference>
<dbReference type="SUPFAM" id="SSF55874">
    <property type="entry name" value="ATPase domain of HSP90 chaperone/DNA topoisomerase II/histidine kinase"/>
    <property type="match status" value="1"/>
</dbReference>
<dbReference type="Pfam" id="PF00512">
    <property type="entry name" value="HisKA"/>
    <property type="match status" value="1"/>
</dbReference>
<dbReference type="PROSITE" id="PS50109">
    <property type="entry name" value="HIS_KIN"/>
    <property type="match status" value="1"/>
</dbReference>
<dbReference type="InterPro" id="IPR003660">
    <property type="entry name" value="HAMP_dom"/>
</dbReference>
<evidence type="ECO:0000313" key="11">
    <source>
        <dbReference type="EMBL" id="KAB7890874.1"/>
    </source>
</evidence>
<dbReference type="PANTHER" id="PTHR43711:SF26">
    <property type="entry name" value="SENSOR HISTIDINE KINASE RCSC"/>
    <property type="match status" value="1"/>
</dbReference>
<name>A0A6L4WVN0_9BACT</name>
<evidence type="ECO:0000259" key="9">
    <source>
        <dbReference type="PROSITE" id="PS50109"/>
    </source>
</evidence>
<evidence type="ECO:0000256" key="8">
    <source>
        <dbReference type="SAM" id="Phobius"/>
    </source>
</evidence>
<dbReference type="InterPro" id="IPR036097">
    <property type="entry name" value="HisK_dim/P_sf"/>
</dbReference>
<feature type="domain" description="Histidine kinase" evidence="9">
    <location>
        <begin position="243"/>
        <end position="461"/>
    </location>
</feature>
<dbReference type="Proteomes" id="UP000472839">
    <property type="component" value="Unassembled WGS sequence"/>
</dbReference>
<dbReference type="InterPro" id="IPR005467">
    <property type="entry name" value="His_kinase_dom"/>
</dbReference>
<dbReference type="InterPro" id="IPR004358">
    <property type="entry name" value="Sig_transdc_His_kin-like_C"/>
</dbReference>
<dbReference type="GO" id="GO:0016020">
    <property type="term" value="C:membrane"/>
    <property type="evidence" value="ECO:0007669"/>
    <property type="project" value="UniProtKB-SubCell"/>
</dbReference>
<comment type="catalytic activity">
    <reaction evidence="1">
        <text>ATP + protein L-histidine = ADP + protein N-phospho-L-histidine.</text>
        <dbReference type="EC" id="2.7.13.3"/>
    </reaction>
</comment>
<keyword evidence="8" id="KW-0472">Membrane</keyword>
<dbReference type="PANTHER" id="PTHR43711">
    <property type="entry name" value="TWO-COMPONENT HISTIDINE KINASE"/>
    <property type="match status" value="1"/>
</dbReference>
<dbReference type="Gene3D" id="1.10.287.130">
    <property type="match status" value="1"/>
</dbReference>
<feature type="transmembrane region" description="Helical" evidence="8">
    <location>
        <begin position="6"/>
        <end position="25"/>
    </location>
</feature>
<dbReference type="EC" id="2.7.13.3" evidence="3"/>
<feature type="domain" description="HAMP" evidence="10">
    <location>
        <begin position="162"/>
        <end position="214"/>
    </location>
</feature>
<protein>
    <recommendedName>
        <fullName evidence="3">histidine kinase</fullName>
        <ecNumber evidence="3">2.7.13.3</ecNumber>
    </recommendedName>
</protein>
<dbReference type="CDD" id="cd00082">
    <property type="entry name" value="HisKA"/>
    <property type="match status" value="1"/>
</dbReference>
<comment type="caution">
    <text evidence="11">The sequence shown here is derived from an EMBL/GenBank/DDBJ whole genome shotgun (WGS) entry which is preliminary data.</text>
</comment>
<dbReference type="InterPro" id="IPR003594">
    <property type="entry name" value="HATPase_dom"/>
</dbReference>
<evidence type="ECO:0000256" key="6">
    <source>
        <dbReference type="ARBA" id="ARBA00022777"/>
    </source>
</evidence>
<evidence type="ECO:0000256" key="5">
    <source>
        <dbReference type="ARBA" id="ARBA00022679"/>
    </source>
</evidence>
<keyword evidence="5" id="KW-0808">Transferase</keyword>
<reference evidence="11 12" key="1">
    <citation type="submission" date="2019-10" db="EMBL/GenBank/DDBJ databases">
        <title>Poseidonibacter ostreae sp. nov., isolated from the gut of the Ostrea denselamellosa.</title>
        <authorList>
            <person name="Choi A."/>
        </authorList>
    </citation>
    <scope>NUCLEOTIDE SEQUENCE [LARGE SCALE GENOMIC DNA]</scope>
    <source>
        <strain evidence="11 12">SJOD-M-33</strain>
    </source>
</reference>
<keyword evidence="8" id="KW-1133">Transmembrane helix</keyword>
<dbReference type="InterPro" id="IPR003661">
    <property type="entry name" value="HisK_dim/P_dom"/>
</dbReference>
<evidence type="ECO:0000256" key="4">
    <source>
        <dbReference type="ARBA" id="ARBA00022553"/>
    </source>
</evidence>
<keyword evidence="7" id="KW-0902">Two-component regulatory system</keyword>
<dbReference type="PROSITE" id="PS50885">
    <property type="entry name" value="HAMP"/>
    <property type="match status" value="1"/>
</dbReference>
<keyword evidence="6" id="KW-0418">Kinase</keyword>
<dbReference type="CDD" id="cd06225">
    <property type="entry name" value="HAMP"/>
    <property type="match status" value="1"/>
</dbReference>
<comment type="subcellular location">
    <subcellularLocation>
        <location evidence="2">Membrane</location>
    </subcellularLocation>
</comment>
<dbReference type="AlphaFoldDB" id="A0A6L4WVN0"/>
<keyword evidence="8" id="KW-0812">Transmembrane</keyword>
<sequence length="580" mass="66222">MKLLLKITTLILVALISILSIFAYFQIKDEKKVLSNFLNTQGKLLSNTISAGTIETILIEDYPLLDSYLNNTIKSFETIVYIKITKDDILISSAKNKNLKDDEKKLFFNDITIDGDVIAKLEIGLSTKNNKAILNNIIKKSLSLILVVSLVLFLLMIFIVKKLLLERIEKIKNHTKLISLGIYNKSLSMKTSDEFEDLANDINFMSNRINDSNKHSKTLTLKLKTQAKELIEVIKTKDMFLANMSHELKTPLNSINVISSIMKKNKEENLTNKQIENLNIINLCGHNLLYLINDVLDISKLEMGEIKINYQTFDFNKLIKEISSTIKPLAEEKGIDFKSIYDNKIRYIYSDDNRVKQIIKNFLSNSLKFCEKGKIELKVVDNNEYVNISVNDNGIGIAKNKVADIFDRFKQVDGSITRKYGGSGLGLSISKELAKLLEAEIIVQSEVNKGSTFTLKLPKNMNKVEIKSIEDIKDSTQKEKVLILSNDFIKLMQLVITLQKKFEVIQITDLLQFKEELKKDYKYIILDSEMICINDIKETNLEIIILSDNQDVLDPLIKKMAKSIFKKTNNQDEISSSLLN</sequence>